<dbReference type="GO" id="GO:0005930">
    <property type="term" value="C:axoneme"/>
    <property type="evidence" value="ECO:0007669"/>
    <property type="project" value="TreeGrafter"/>
</dbReference>
<dbReference type="WBParaSite" id="Csp11.Scaffold630.g19055.t1">
    <property type="protein sequence ID" value="Csp11.Scaffold630.g19055.t1"/>
    <property type="gene ID" value="Csp11.Scaffold630.g19055"/>
</dbReference>
<dbReference type="GO" id="GO:0005113">
    <property type="term" value="F:patched binding"/>
    <property type="evidence" value="ECO:0007669"/>
    <property type="project" value="TreeGrafter"/>
</dbReference>
<dbReference type="InterPro" id="IPR036322">
    <property type="entry name" value="WD40_repeat_dom_sf"/>
</dbReference>
<protein>
    <submittedName>
        <fullName evidence="4">BBS1 domain-containing protein</fullName>
    </submittedName>
</protein>
<dbReference type="PANTHER" id="PTHR20870:SF0">
    <property type="entry name" value="BARDET-BIEDL SYNDROME 1 PROTEIN"/>
    <property type="match status" value="1"/>
</dbReference>
<dbReference type="Pfam" id="PF23304">
    <property type="entry name" value="GAE_BBS1"/>
    <property type="match status" value="1"/>
</dbReference>
<dbReference type="AlphaFoldDB" id="A0A1I7UT14"/>
<dbReference type="GO" id="GO:0005813">
    <property type="term" value="C:centrosome"/>
    <property type="evidence" value="ECO:0007669"/>
    <property type="project" value="TreeGrafter"/>
</dbReference>
<reference evidence="4" key="1">
    <citation type="submission" date="2016-11" db="UniProtKB">
        <authorList>
            <consortium name="WormBaseParasite"/>
        </authorList>
    </citation>
    <scope>IDENTIFICATION</scope>
</reference>
<dbReference type="eggNOG" id="ENOG502QS2X">
    <property type="taxonomic scope" value="Eukaryota"/>
</dbReference>
<keyword evidence="3" id="KW-1185">Reference proteome</keyword>
<dbReference type="STRING" id="1561998.A0A1I7UT14"/>
<name>A0A1I7UT14_9PELO</name>
<evidence type="ECO:0000313" key="3">
    <source>
        <dbReference type="Proteomes" id="UP000095282"/>
    </source>
</evidence>
<evidence type="ECO:0000259" key="1">
    <source>
        <dbReference type="Pfam" id="PF14779"/>
    </source>
</evidence>
<organism evidence="3 4">
    <name type="scientific">Caenorhabditis tropicalis</name>
    <dbReference type="NCBI Taxonomy" id="1561998"/>
    <lineage>
        <taxon>Eukaryota</taxon>
        <taxon>Metazoa</taxon>
        <taxon>Ecdysozoa</taxon>
        <taxon>Nematoda</taxon>
        <taxon>Chromadorea</taxon>
        <taxon>Rhabditida</taxon>
        <taxon>Rhabditina</taxon>
        <taxon>Rhabditomorpha</taxon>
        <taxon>Rhabditoidea</taxon>
        <taxon>Rhabditidae</taxon>
        <taxon>Peloderinae</taxon>
        <taxon>Caenorhabditis</taxon>
    </lineage>
</organism>
<dbReference type="InterPro" id="IPR028784">
    <property type="entry name" value="BBS1"/>
</dbReference>
<dbReference type="GO" id="GO:0034464">
    <property type="term" value="C:BBSome"/>
    <property type="evidence" value="ECO:0007669"/>
    <property type="project" value="InterPro"/>
</dbReference>
<feature type="domain" description="Bardet-Biedl syndrome 1 N-terminal" evidence="1">
    <location>
        <begin position="11"/>
        <end position="261"/>
    </location>
</feature>
<sequence>MAKPEEYRSKWTSPVVMRDCEVHCPSTCVALGTVYNGDDGTKLIIAHSGHGGMNMQLRVFEGLSQHSENTLADAPVSICHFVNELSSVPSVAVASGPSLLIFKGLKPYYKYSLAGKEANELEAAMWRKVGTTKASRQKLFDGLKQRGEEISFANLTSTSQTYLMSNDEEQANIIEKFGTHLMDSPSVTCMEKMLKSVAEGLDVLVLGTEHGDVLIVDSQAFTTLDEFLIHSIPATICTYGTFDVDFRVIVQTRDSLIYSIKRGDTDHKPIIVSQSMITSMVLVGKSIVYATTDNLIHFCSFRGKKLNTVKCQSRVKMLEPFFYSHKQLYAVIAVFDKEIRMYNESYMLDIVKYEKPLDWVKYGTYGREDSSLIVCFKDGTLAVQIFRRTANFDHKMEYNQVKPAHALKLQIPKKTKIFIDQTQRELQYGAKIHQAYQKNQFNLKFKIAEVYQQLTASATTTVSTTTVLPVDISVDIHGFGPTFRMTLHLLSSSKNILYDIFLSIISDPELYEFNTSLIPIPLLTPGQTYSFTTLLMCKDPEKASNGEVRALLIHPKRATPIVTAVIKMPFSEFPID</sequence>
<dbReference type="GO" id="GO:1905515">
    <property type="term" value="P:non-motile cilium assembly"/>
    <property type="evidence" value="ECO:0007669"/>
    <property type="project" value="InterPro"/>
</dbReference>
<accession>A0A1I7UT14</accession>
<dbReference type="PANTHER" id="PTHR20870">
    <property type="entry name" value="BARDET-BIEDL SYNDROME 1 PROTEIN"/>
    <property type="match status" value="1"/>
</dbReference>
<proteinExistence type="predicted"/>
<evidence type="ECO:0000259" key="2">
    <source>
        <dbReference type="Pfam" id="PF23304"/>
    </source>
</evidence>
<dbReference type="SUPFAM" id="SSF50978">
    <property type="entry name" value="WD40 repeat-like"/>
    <property type="match status" value="1"/>
</dbReference>
<dbReference type="GO" id="GO:0005119">
    <property type="term" value="F:smoothened binding"/>
    <property type="evidence" value="ECO:0007669"/>
    <property type="project" value="TreeGrafter"/>
</dbReference>
<dbReference type="InterPro" id="IPR032728">
    <property type="entry name" value="BBS1_N"/>
</dbReference>
<dbReference type="InterPro" id="IPR056419">
    <property type="entry name" value="GAE_BBS1"/>
</dbReference>
<evidence type="ECO:0000313" key="4">
    <source>
        <dbReference type="WBParaSite" id="Csp11.Scaffold630.g19055.t1"/>
    </source>
</evidence>
<dbReference type="GO" id="GO:0061512">
    <property type="term" value="P:protein localization to cilium"/>
    <property type="evidence" value="ECO:0007669"/>
    <property type="project" value="TreeGrafter"/>
</dbReference>
<feature type="domain" description="Bardet-Biedl syndrome 1 protein GAE" evidence="2">
    <location>
        <begin position="472"/>
        <end position="571"/>
    </location>
</feature>
<dbReference type="Pfam" id="PF14779">
    <property type="entry name" value="BBS1"/>
    <property type="match status" value="1"/>
</dbReference>
<dbReference type="Proteomes" id="UP000095282">
    <property type="component" value="Unplaced"/>
</dbReference>